<comment type="caution">
    <text evidence="2">The sequence shown here is derived from an EMBL/GenBank/DDBJ whole genome shotgun (WGS) entry which is preliminary data.</text>
</comment>
<accession>A0ABS4GHA2</accession>
<reference evidence="2 3" key="1">
    <citation type="submission" date="2021-03" db="EMBL/GenBank/DDBJ databases">
        <title>Genomic Encyclopedia of Type Strains, Phase IV (KMG-IV): sequencing the most valuable type-strain genomes for metagenomic binning, comparative biology and taxonomic classification.</title>
        <authorList>
            <person name="Goeker M."/>
        </authorList>
    </citation>
    <scope>NUCLEOTIDE SEQUENCE [LARGE SCALE GENOMIC DNA]</scope>
    <source>
        <strain evidence="2 3">DSM 24004</strain>
    </source>
</reference>
<keyword evidence="3" id="KW-1185">Reference proteome</keyword>
<evidence type="ECO:0000259" key="1">
    <source>
        <dbReference type="Pfam" id="PF07791"/>
    </source>
</evidence>
<evidence type="ECO:0000313" key="2">
    <source>
        <dbReference type="EMBL" id="MBP1927061.1"/>
    </source>
</evidence>
<sequence>MNLLDALDENKSVCTKKKYSIDGTDYEHLSVIKYTIETEKVRNLDIFKLKKSNIPYFISEALKDLLAKSGAKGFAFLKVKTT</sequence>
<evidence type="ECO:0000313" key="3">
    <source>
        <dbReference type="Proteomes" id="UP001519342"/>
    </source>
</evidence>
<dbReference type="Pfam" id="PF07791">
    <property type="entry name" value="Imm11"/>
    <property type="match status" value="1"/>
</dbReference>
<feature type="domain" description="Immunity MXAN-0049 protein" evidence="1">
    <location>
        <begin position="2"/>
        <end position="81"/>
    </location>
</feature>
<organism evidence="2 3">
    <name type="scientific">Sedimentibacter acidaminivorans</name>
    <dbReference type="NCBI Taxonomy" id="913099"/>
    <lineage>
        <taxon>Bacteria</taxon>
        <taxon>Bacillati</taxon>
        <taxon>Bacillota</taxon>
        <taxon>Tissierellia</taxon>
        <taxon>Sedimentibacter</taxon>
    </lineage>
</organism>
<proteinExistence type="predicted"/>
<gene>
    <name evidence="2" type="ORF">J2Z76_002933</name>
</gene>
<name>A0ABS4GHA2_9FIRM</name>
<dbReference type="InterPro" id="IPR012433">
    <property type="entry name" value="Imm11"/>
</dbReference>
<dbReference type="Proteomes" id="UP001519342">
    <property type="component" value="Unassembled WGS sequence"/>
</dbReference>
<protein>
    <recommendedName>
        <fullName evidence="1">Immunity MXAN-0049 protein domain-containing protein</fullName>
    </recommendedName>
</protein>
<dbReference type="EMBL" id="JAGGKS010000009">
    <property type="protein sequence ID" value="MBP1927061.1"/>
    <property type="molecule type" value="Genomic_DNA"/>
</dbReference>